<dbReference type="RefSeq" id="WP_067977664.1">
    <property type="nucleotide sequence ID" value="NZ_CP014163.1"/>
</dbReference>
<reference evidence="3" key="2">
    <citation type="submission" date="2016-01" db="EMBL/GenBank/DDBJ databases">
        <title>Six Aerococcus type strain genome sequencing and assembly using PacBio and Illumina Hiseq.</title>
        <authorList>
            <person name="Carkaci D."/>
            <person name="Dargis R."/>
            <person name="Nielsen X.C."/>
            <person name="Skovgaard O."/>
            <person name="Fuursted K."/>
            <person name="Christensen J.J."/>
        </authorList>
    </citation>
    <scope>NUCLEOTIDE SEQUENCE [LARGE SCALE GENOMIC DNA]</scope>
    <source>
        <strain evidence="3">CCUG42038B</strain>
    </source>
</reference>
<dbReference type="AlphaFoldDB" id="A0A0X8FKF3"/>
<accession>A0A0X8FKF3</accession>
<organism evidence="2 3">
    <name type="scientific">Aerococcus urinaehominis</name>
    <dbReference type="NCBI Taxonomy" id="128944"/>
    <lineage>
        <taxon>Bacteria</taxon>
        <taxon>Bacillati</taxon>
        <taxon>Bacillota</taxon>
        <taxon>Bacilli</taxon>
        <taxon>Lactobacillales</taxon>
        <taxon>Aerococcaceae</taxon>
        <taxon>Aerococcus</taxon>
    </lineage>
</organism>
<reference evidence="2 3" key="1">
    <citation type="journal article" date="2016" name="Genome Announc.">
        <title>Complete Genome Sequences of Aerococcus christensenii CCUG 28831T, Aerococcus sanguinicola CCUG 43001T, Aerococcus urinae CCUG 36881T, Aerococcus urinaeequi CCUG 28094T, Aerococcus urinaehominis CCUG 42038 BT, and Aerococcus viridans CCUG 4311T.</title>
        <authorList>
            <person name="Carkaci D."/>
            <person name="Dargis R."/>
            <person name="Nielsen X.C."/>
            <person name="Skovgaard O."/>
            <person name="Fuursted K."/>
            <person name="Christensen J.J."/>
        </authorList>
    </citation>
    <scope>NUCLEOTIDE SEQUENCE [LARGE SCALE GENOMIC DNA]</scope>
    <source>
        <strain evidence="2 3">CCUG42038B</strain>
    </source>
</reference>
<dbReference type="KEGG" id="auh:AWM75_02135"/>
<evidence type="ECO:0000313" key="3">
    <source>
        <dbReference type="Proteomes" id="UP000062260"/>
    </source>
</evidence>
<dbReference type="InterPro" id="IPR005531">
    <property type="entry name" value="Asp23"/>
</dbReference>
<dbReference type="Proteomes" id="UP000062260">
    <property type="component" value="Chromosome"/>
</dbReference>
<dbReference type="PANTHER" id="PTHR34297:SF1">
    <property type="entry name" value="ASP23_GLS24 FAMILY ENVELOPE STRESS RESPONSE PROTEIN"/>
    <property type="match status" value="1"/>
</dbReference>
<evidence type="ECO:0000256" key="1">
    <source>
        <dbReference type="ARBA" id="ARBA00005721"/>
    </source>
</evidence>
<keyword evidence="3" id="KW-1185">Reference proteome</keyword>
<gene>
    <name evidence="2" type="ORF">AWM75_02135</name>
</gene>
<evidence type="ECO:0000313" key="2">
    <source>
        <dbReference type="EMBL" id="AMB98862.1"/>
    </source>
</evidence>
<dbReference type="EMBL" id="CP014163">
    <property type="protein sequence ID" value="AMB98862.1"/>
    <property type="molecule type" value="Genomic_DNA"/>
</dbReference>
<dbReference type="PANTHER" id="PTHR34297">
    <property type="entry name" value="HYPOTHETICAL CYTOSOLIC PROTEIN-RELATED"/>
    <property type="match status" value="1"/>
</dbReference>
<comment type="similarity">
    <text evidence="1">Belongs to the asp23 family.</text>
</comment>
<dbReference type="STRING" id="128944.AWM75_02135"/>
<sequence>MSAYTKTQSNITQTSSVAGSIEIAPDVIETIAYEAARQFKDIQVVNGSGNYLQGIFSRRRGVALYQNAQDQIVLDIHVMINYGLSVPKLCLALQQHVIEQVLFMTDYELSHVNVHVVGFNTQVAG</sequence>
<dbReference type="Pfam" id="PF03780">
    <property type="entry name" value="Asp23"/>
    <property type="match status" value="1"/>
</dbReference>
<protein>
    <submittedName>
        <fullName evidence="2">Uncharacterized protein</fullName>
    </submittedName>
</protein>
<dbReference type="OrthoDB" id="9793465at2"/>
<proteinExistence type="inferred from homology"/>
<name>A0A0X8FKF3_9LACT</name>